<evidence type="ECO:0000256" key="1">
    <source>
        <dbReference type="SAM" id="MobiDB-lite"/>
    </source>
</evidence>
<evidence type="ECO:0000313" key="3">
    <source>
        <dbReference type="Proteomes" id="UP000078348"/>
    </source>
</evidence>
<feature type="compositionally biased region" description="Acidic residues" evidence="1">
    <location>
        <begin position="405"/>
        <end position="414"/>
    </location>
</feature>
<dbReference type="Proteomes" id="UP000078348">
    <property type="component" value="Unassembled WGS sequence"/>
</dbReference>
<comment type="caution">
    <text evidence="2">The sequence shown here is derived from an EMBL/GenBank/DDBJ whole genome shotgun (WGS) entry which is preliminary data.</text>
</comment>
<sequence length="634" mass="73077">MVADKLGFNIDECKQRYDYLLHPELYEDKSVNVLQTKKSVKQEKPRKEGEEKKKHRSVRKTSNAQHPVTVMAPFHPPDYSAWDIKQQKMWDQIPFDANSYYLHYLPPGCEARFKECQSSQDADAMKESVEKPSEDVISKEVVIQEVGSVAVEGSAEKEVIEREETRELPCESEEVPVVSSESVTEVVPVVPVFPVVPVEDTKMIEECVKDAVMVPTEMEVEEEKVVETPEKDSQKETEEVEMEKEETVIAVEQPTEKESESKEETVRRAVEEPVKEEVKEEQEKEEVKEEQEKEEVAEEPVKEKVMEEPVMEVMEVKEEPTTEKMMEEPATEKEMKELAKEEMETEKVTTKETAVTTEQPQESQAKPKPVVTTPERVIPVKKMLEMEKQLLLNEELKMLVSLLPDSDDTDESWSDETAKTPTPRGKAKETYKPVILGVYVDQPETTCTPPRASKKRDGVVNESPLVTPSKQVSVAAPLVTPVRPQPKEKAQEASPTKVVNECFVVGNCLPEMPAESSFFRQLEEKSDMYPVAVRRLLKDVGEERRRFDVLMQRQTSQFQAAYFMERSKWNARDMVKKQREYRDRYKRLCRTLQVEYNSMVTCEVARLSYYGVEVKKEDMYDLHFPTIRFSAGLF</sequence>
<feature type="region of interest" description="Disordered" evidence="1">
    <location>
        <begin position="36"/>
        <end position="63"/>
    </location>
</feature>
<organism evidence="2 3">
    <name type="scientific">Blastocystis sp. subtype 1 (strain ATCC 50177 / NandII)</name>
    <dbReference type="NCBI Taxonomy" id="478820"/>
    <lineage>
        <taxon>Eukaryota</taxon>
        <taxon>Sar</taxon>
        <taxon>Stramenopiles</taxon>
        <taxon>Bigyra</taxon>
        <taxon>Opalozoa</taxon>
        <taxon>Opalinata</taxon>
        <taxon>Blastocystidae</taxon>
        <taxon>Blastocystis</taxon>
    </lineage>
</organism>
<evidence type="ECO:0000313" key="2">
    <source>
        <dbReference type="EMBL" id="OAO13616.1"/>
    </source>
</evidence>
<gene>
    <name evidence="2" type="ORF">AV274_4723</name>
</gene>
<proteinExistence type="predicted"/>
<feature type="compositionally biased region" description="Basic and acidic residues" evidence="1">
    <location>
        <begin position="40"/>
        <end position="52"/>
    </location>
</feature>
<dbReference type="AlphaFoldDB" id="A0A196SBC2"/>
<feature type="region of interest" description="Disordered" evidence="1">
    <location>
        <begin position="405"/>
        <end position="426"/>
    </location>
</feature>
<feature type="region of interest" description="Disordered" evidence="1">
    <location>
        <begin position="219"/>
        <end position="371"/>
    </location>
</feature>
<dbReference type="EMBL" id="LXWW01000363">
    <property type="protein sequence ID" value="OAO13616.1"/>
    <property type="molecule type" value="Genomic_DNA"/>
</dbReference>
<feature type="compositionally biased region" description="Basic and acidic residues" evidence="1">
    <location>
        <begin position="254"/>
        <end position="291"/>
    </location>
</feature>
<feature type="compositionally biased region" description="Basic and acidic residues" evidence="1">
    <location>
        <begin position="314"/>
        <end position="350"/>
    </location>
</feature>
<protein>
    <submittedName>
        <fullName evidence="2">Uncharacterized protein</fullName>
    </submittedName>
</protein>
<keyword evidence="3" id="KW-1185">Reference proteome</keyword>
<reference evidence="2 3" key="1">
    <citation type="submission" date="2016-05" db="EMBL/GenBank/DDBJ databases">
        <title>Nuclear genome of Blastocystis sp. subtype 1 NandII.</title>
        <authorList>
            <person name="Gentekaki E."/>
            <person name="Curtis B."/>
            <person name="Stairs C."/>
            <person name="Eme L."/>
            <person name="Herman E."/>
            <person name="Klimes V."/>
            <person name="Arias M.C."/>
            <person name="Elias M."/>
            <person name="Hilliou F."/>
            <person name="Klute M."/>
            <person name="Malik S.-B."/>
            <person name="Pightling A."/>
            <person name="Rachubinski R."/>
            <person name="Salas D."/>
            <person name="Schlacht A."/>
            <person name="Suga H."/>
            <person name="Archibald J."/>
            <person name="Ball S.G."/>
            <person name="Clark G."/>
            <person name="Dacks J."/>
            <person name="Van Der Giezen M."/>
            <person name="Tsaousis A."/>
            <person name="Roger A."/>
        </authorList>
    </citation>
    <scope>NUCLEOTIDE SEQUENCE [LARGE SCALE GENOMIC DNA]</scope>
    <source>
        <strain evidence="3">ATCC 50177 / NandII</strain>
    </source>
</reference>
<feature type="compositionally biased region" description="Basic and acidic residues" evidence="1">
    <location>
        <begin position="223"/>
        <end position="237"/>
    </location>
</feature>
<accession>A0A196SBC2</accession>
<name>A0A196SBC2_BLAHN</name>